<dbReference type="KEGG" id="ccac:CcaHIS019_0700370"/>
<dbReference type="Proteomes" id="UP001233271">
    <property type="component" value="Chromosome 7a"/>
</dbReference>
<accession>A0AA48L9M6</accession>
<dbReference type="RefSeq" id="XP_060459730.1">
    <property type="nucleotide sequence ID" value="XM_060603436.1"/>
</dbReference>
<name>A0AA48L9M6_9TREE</name>
<dbReference type="AlphaFoldDB" id="A0AA48L9M6"/>
<reference evidence="1" key="1">
    <citation type="journal article" date="2023" name="BMC Genomics">
        <title>Chromosome-level genome assemblies of Cutaneotrichosporon spp. (Trichosporonales, Basidiomycota) reveal imbalanced evolution between nucleotide sequences and chromosome synteny.</title>
        <authorList>
            <person name="Kobayashi Y."/>
            <person name="Kayamori A."/>
            <person name="Aoki K."/>
            <person name="Shiwa Y."/>
            <person name="Matsutani M."/>
            <person name="Fujita N."/>
            <person name="Sugita T."/>
            <person name="Iwasaki W."/>
            <person name="Tanaka N."/>
            <person name="Takashima M."/>
        </authorList>
    </citation>
    <scope>NUCLEOTIDE SEQUENCE</scope>
    <source>
        <strain evidence="1">HIS019</strain>
    </source>
</reference>
<proteinExistence type="predicted"/>
<evidence type="ECO:0000313" key="1">
    <source>
        <dbReference type="EMBL" id="BEI94465.1"/>
    </source>
</evidence>
<protein>
    <submittedName>
        <fullName evidence="1">Uncharacterized protein</fullName>
    </submittedName>
</protein>
<organism evidence="1 2">
    <name type="scientific">Cutaneotrichosporon cavernicola</name>
    <dbReference type="NCBI Taxonomy" id="279322"/>
    <lineage>
        <taxon>Eukaryota</taxon>
        <taxon>Fungi</taxon>
        <taxon>Dikarya</taxon>
        <taxon>Basidiomycota</taxon>
        <taxon>Agaricomycotina</taxon>
        <taxon>Tremellomycetes</taxon>
        <taxon>Trichosporonales</taxon>
        <taxon>Trichosporonaceae</taxon>
        <taxon>Cutaneotrichosporon</taxon>
    </lineage>
</organism>
<evidence type="ECO:0000313" key="2">
    <source>
        <dbReference type="Proteomes" id="UP001233271"/>
    </source>
</evidence>
<dbReference type="EMBL" id="AP028218">
    <property type="protein sequence ID" value="BEI94465.1"/>
    <property type="molecule type" value="Genomic_DNA"/>
</dbReference>
<keyword evidence="2" id="KW-1185">Reference proteome</keyword>
<gene>
    <name evidence="1" type="ORF">CcaverHIS019_0700370</name>
</gene>
<dbReference type="GeneID" id="85498335"/>
<sequence length="81" mass="8917">MRLLPHMAAHPAREHWNSLRALPCSCSAALERPRLKLDTVLGFSTAILAIPAPIPHLTDALIFQMTQASDMIKTTFSTLHA</sequence>